<keyword evidence="2" id="KW-1185">Reference proteome</keyword>
<sequence>MKVPTARSPYQLFVPEVILDILFLPSDIPFLRKRQLLPPSTLCSLAGSTLDIKFEARKFNPKHAPRSSKNLMLLLIRRRVRFAGVRRSGPLGGWEETRDRSCLWRGLTSKNKLESLVIKCRLLRKALYPLISAKTSSHDGSYPSTRSHLATDNYCYPYDFGSIFKLSDTILAPDPNTISGQEKCMKYVPAVHIVCPDIGSNTDMLAAPSDACELSDDIISNSSLHEVLYSFPRGRRHICDSTLGLLVSRSSGDHLLSLAARNLFHSESRVVVNPKASTIFAFCSQRLKKELLYFHHNCLSVHPQQVSSRTASKFRYFRTQSGTLTKCIRIPRRLSEARAFYKPPPAVVSIRLRRGPGAARALLHCVLYPLPLIAFHVTTVLGRAHTNFTTPSRT</sequence>
<dbReference type="Proteomes" id="UP000299102">
    <property type="component" value="Unassembled WGS sequence"/>
</dbReference>
<name>A0A4C1UPW1_EUMVA</name>
<accession>A0A4C1UPW1</accession>
<reference evidence="1 2" key="1">
    <citation type="journal article" date="2019" name="Commun. Biol.">
        <title>The bagworm genome reveals a unique fibroin gene that provides high tensile strength.</title>
        <authorList>
            <person name="Kono N."/>
            <person name="Nakamura H."/>
            <person name="Ohtoshi R."/>
            <person name="Tomita M."/>
            <person name="Numata K."/>
            <person name="Arakawa K."/>
        </authorList>
    </citation>
    <scope>NUCLEOTIDE SEQUENCE [LARGE SCALE GENOMIC DNA]</scope>
</reference>
<dbReference type="EMBL" id="BGZK01000207">
    <property type="protein sequence ID" value="GBP28478.1"/>
    <property type="molecule type" value="Genomic_DNA"/>
</dbReference>
<evidence type="ECO:0000313" key="1">
    <source>
        <dbReference type="EMBL" id="GBP28478.1"/>
    </source>
</evidence>
<gene>
    <name evidence="1" type="ORF">EVAR_93425_1</name>
</gene>
<proteinExistence type="predicted"/>
<dbReference type="AlphaFoldDB" id="A0A4C1UPW1"/>
<evidence type="ECO:0000313" key="2">
    <source>
        <dbReference type="Proteomes" id="UP000299102"/>
    </source>
</evidence>
<protein>
    <submittedName>
        <fullName evidence="1">Uncharacterized protein</fullName>
    </submittedName>
</protein>
<comment type="caution">
    <text evidence="1">The sequence shown here is derived from an EMBL/GenBank/DDBJ whole genome shotgun (WGS) entry which is preliminary data.</text>
</comment>
<organism evidence="1 2">
    <name type="scientific">Eumeta variegata</name>
    <name type="common">Bagworm moth</name>
    <name type="synonym">Eumeta japonica</name>
    <dbReference type="NCBI Taxonomy" id="151549"/>
    <lineage>
        <taxon>Eukaryota</taxon>
        <taxon>Metazoa</taxon>
        <taxon>Ecdysozoa</taxon>
        <taxon>Arthropoda</taxon>
        <taxon>Hexapoda</taxon>
        <taxon>Insecta</taxon>
        <taxon>Pterygota</taxon>
        <taxon>Neoptera</taxon>
        <taxon>Endopterygota</taxon>
        <taxon>Lepidoptera</taxon>
        <taxon>Glossata</taxon>
        <taxon>Ditrysia</taxon>
        <taxon>Tineoidea</taxon>
        <taxon>Psychidae</taxon>
        <taxon>Oiketicinae</taxon>
        <taxon>Eumeta</taxon>
    </lineage>
</organism>